<protein>
    <submittedName>
        <fullName evidence="2">Uncharacterized protein</fullName>
    </submittedName>
</protein>
<evidence type="ECO:0000313" key="3">
    <source>
        <dbReference type="Proteomes" id="UP001063166"/>
    </source>
</evidence>
<sequence>MSSSPTAVSAIAHSDRVSSPLSSSPPKQISPVPRTRSNQTQGTSPNKTVQNRPLSDIIGETFPPFDHQACIVTPFNNELNRDAAFERELSSMLLDAIIETHAWASTRPKHESSLAAQSIEQKIVSVMETEKEQDKTRQQLNHFVTQIKTALAALTGVIGV</sequence>
<evidence type="ECO:0000256" key="1">
    <source>
        <dbReference type="SAM" id="MobiDB-lite"/>
    </source>
</evidence>
<proteinExistence type="predicted"/>
<gene>
    <name evidence="2" type="ORF">LshimejAT787_1103670</name>
</gene>
<keyword evidence="3" id="KW-1185">Reference proteome</keyword>
<name>A0A9P3PT62_LYOSH</name>
<dbReference type="AlphaFoldDB" id="A0A9P3PT62"/>
<reference evidence="2" key="1">
    <citation type="submission" date="2022-07" db="EMBL/GenBank/DDBJ databases">
        <title>The genome of Lyophyllum shimeji provides insight into the initial evolution of ectomycorrhizal fungal genome.</title>
        <authorList>
            <person name="Kobayashi Y."/>
            <person name="Shibata T."/>
            <person name="Hirakawa H."/>
            <person name="Shigenobu S."/>
            <person name="Nishiyama T."/>
            <person name="Yamada A."/>
            <person name="Hasebe M."/>
            <person name="Kawaguchi M."/>
        </authorList>
    </citation>
    <scope>NUCLEOTIDE SEQUENCE</scope>
    <source>
        <strain evidence="2">AT787</strain>
    </source>
</reference>
<evidence type="ECO:0000313" key="2">
    <source>
        <dbReference type="EMBL" id="GLB42352.1"/>
    </source>
</evidence>
<dbReference type="Proteomes" id="UP001063166">
    <property type="component" value="Unassembled WGS sequence"/>
</dbReference>
<comment type="caution">
    <text evidence="2">The sequence shown here is derived from an EMBL/GenBank/DDBJ whole genome shotgun (WGS) entry which is preliminary data.</text>
</comment>
<accession>A0A9P3PT62</accession>
<feature type="region of interest" description="Disordered" evidence="1">
    <location>
        <begin position="1"/>
        <end position="57"/>
    </location>
</feature>
<dbReference type="OrthoDB" id="3224400at2759"/>
<organism evidence="2 3">
    <name type="scientific">Lyophyllum shimeji</name>
    <name type="common">Hon-shimeji</name>
    <name type="synonym">Tricholoma shimeji</name>
    <dbReference type="NCBI Taxonomy" id="47721"/>
    <lineage>
        <taxon>Eukaryota</taxon>
        <taxon>Fungi</taxon>
        <taxon>Dikarya</taxon>
        <taxon>Basidiomycota</taxon>
        <taxon>Agaricomycotina</taxon>
        <taxon>Agaricomycetes</taxon>
        <taxon>Agaricomycetidae</taxon>
        <taxon>Agaricales</taxon>
        <taxon>Tricholomatineae</taxon>
        <taxon>Lyophyllaceae</taxon>
        <taxon>Lyophyllum</taxon>
    </lineage>
</organism>
<dbReference type="EMBL" id="BRPK01000011">
    <property type="protein sequence ID" value="GLB42352.1"/>
    <property type="molecule type" value="Genomic_DNA"/>
</dbReference>
<feature type="compositionally biased region" description="Polar residues" evidence="1">
    <location>
        <begin position="35"/>
        <end position="53"/>
    </location>
</feature>
<feature type="compositionally biased region" description="Low complexity" evidence="1">
    <location>
        <begin position="17"/>
        <end position="31"/>
    </location>
</feature>